<organism evidence="2 3">
    <name type="scientific">Lysobacter koreensis</name>
    <dbReference type="NCBI Taxonomy" id="266122"/>
    <lineage>
        <taxon>Bacteria</taxon>
        <taxon>Pseudomonadati</taxon>
        <taxon>Pseudomonadota</taxon>
        <taxon>Gammaproteobacteria</taxon>
        <taxon>Lysobacterales</taxon>
        <taxon>Lysobacteraceae</taxon>
        <taxon>Lysobacter</taxon>
    </lineage>
</organism>
<comment type="caution">
    <text evidence="2">The sequence shown here is derived from an EMBL/GenBank/DDBJ whole genome shotgun (WGS) entry which is preliminary data.</text>
</comment>
<keyword evidence="3" id="KW-1185">Reference proteome</keyword>
<protein>
    <recommendedName>
        <fullName evidence="1">WYL domain-containing protein</fullName>
    </recommendedName>
</protein>
<dbReference type="Pfam" id="PF13280">
    <property type="entry name" value="WYL"/>
    <property type="match status" value="1"/>
</dbReference>
<sequence length="49" mass="5384">MPQFPGGSWTRGAWCRLRGGFRNFRPDRIAACTATGATFIDDPLRGLDA</sequence>
<proteinExistence type="predicted"/>
<name>A0ABW2YTA9_9GAMM</name>
<reference evidence="3" key="1">
    <citation type="journal article" date="2019" name="Int. J. Syst. Evol. Microbiol.">
        <title>The Global Catalogue of Microorganisms (GCM) 10K type strain sequencing project: providing services to taxonomists for standard genome sequencing and annotation.</title>
        <authorList>
            <consortium name="The Broad Institute Genomics Platform"/>
            <consortium name="The Broad Institute Genome Sequencing Center for Infectious Disease"/>
            <person name="Wu L."/>
            <person name="Ma J."/>
        </authorList>
    </citation>
    <scope>NUCLEOTIDE SEQUENCE [LARGE SCALE GENOMIC DNA]</scope>
    <source>
        <strain evidence="3">CCUG 55491</strain>
    </source>
</reference>
<evidence type="ECO:0000259" key="1">
    <source>
        <dbReference type="Pfam" id="PF13280"/>
    </source>
</evidence>
<dbReference type="Proteomes" id="UP001597090">
    <property type="component" value="Unassembled WGS sequence"/>
</dbReference>
<gene>
    <name evidence="2" type="ORF">ACFQZQ_10515</name>
</gene>
<evidence type="ECO:0000313" key="3">
    <source>
        <dbReference type="Proteomes" id="UP001597090"/>
    </source>
</evidence>
<evidence type="ECO:0000313" key="2">
    <source>
        <dbReference type="EMBL" id="MFD0739712.1"/>
    </source>
</evidence>
<feature type="domain" description="WYL" evidence="1">
    <location>
        <begin position="6"/>
        <end position="32"/>
    </location>
</feature>
<dbReference type="RefSeq" id="WP_386812741.1">
    <property type="nucleotide sequence ID" value="NZ_JBHTIH010000004.1"/>
</dbReference>
<dbReference type="EMBL" id="JBHTIH010000004">
    <property type="protein sequence ID" value="MFD0739712.1"/>
    <property type="molecule type" value="Genomic_DNA"/>
</dbReference>
<dbReference type="InterPro" id="IPR026881">
    <property type="entry name" value="WYL_dom"/>
</dbReference>
<accession>A0ABW2YTA9</accession>